<sequence length="186" mass="21671">MRYNVLRQFYNRCLITDIKNRRLHLCSLIAPTCDISERSVKNNLRNTKRTLHFSNTFCGKRETKIMSGEGDNKRRTVDYNGILQAQEDDSILIIDVREQSEINDTGKLPGSIHIPMGDVTSTLKNLSEEDFKQKFNKSKPYKNTKIILSCRSGRRSGMIQEELQKIGYEHVYNYMGGWLDWESNQK</sequence>
<proteinExistence type="predicted"/>
<dbReference type="InterPro" id="IPR036873">
    <property type="entry name" value="Rhodanese-like_dom_sf"/>
</dbReference>
<keyword evidence="3" id="KW-1185">Reference proteome</keyword>
<protein>
    <recommendedName>
        <fullName evidence="1">Rhodanese domain-containing protein</fullName>
    </recommendedName>
</protein>
<accession>A0AAD9RCD9</accession>
<name>A0AAD9RCD9_9HYME</name>
<dbReference type="Proteomes" id="UP001258017">
    <property type="component" value="Unassembled WGS sequence"/>
</dbReference>
<dbReference type="AlphaFoldDB" id="A0AAD9RCD9"/>
<dbReference type="PROSITE" id="PS50206">
    <property type="entry name" value="RHODANESE_3"/>
    <property type="match status" value="1"/>
</dbReference>
<evidence type="ECO:0000313" key="3">
    <source>
        <dbReference type="Proteomes" id="UP001258017"/>
    </source>
</evidence>
<dbReference type="InterPro" id="IPR001763">
    <property type="entry name" value="Rhodanese-like_dom"/>
</dbReference>
<gene>
    <name evidence="2" type="ORF">KPH14_003279</name>
</gene>
<comment type="caution">
    <text evidence="2">The sequence shown here is derived from an EMBL/GenBank/DDBJ whole genome shotgun (WGS) entry which is preliminary data.</text>
</comment>
<evidence type="ECO:0000313" key="2">
    <source>
        <dbReference type="EMBL" id="KAK2577117.1"/>
    </source>
</evidence>
<dbReference type="Pfam" id="PF00581">
    <property type="entry name" value="Rhodanese"/>
    <property type="match status" value="1"/>
</dbReference>
<organism evidence="2 3">
    <name type="scientific">Odynerus spinipes</name>
    <dbReference type="NCBI Taxonomy" id="1348599"/>
    <lineage>
        <taxon>Eukaryota</taxon>
        <taxon>Metazoa</taxon>
        <taxon>Ecdysozoa</taxon>
        <taxon>Arthropoda</taxon>
        <taxon>Hexapoda</taxon>
        <taxon>Insecta</taxon>
        <taxon>Pterygota</taxon>
        <taxon>Neoptera</taxon>
        <taxon>Endopterygota</taxon>
        <taxon>Hymenoptera</taxon>
        <taxon>Apocrita</taxon>
        <taxon>Aculeata</taxon>
        <taxon>Vespoidea</taxon>
        <taxon>Vespidae</taxon>
        <taxon>Eumeninae</taxon>
        <taxon>Odynerus</taxon>
    </lineage>
</organism>
<reference evidence="2" key="1">
    <citation type="submission" date="2021-08" db="EMBL/GenBank/DDBJ databases">
        <authorList>
            <person name="Misof B."/>
            <person name="Oliver O."/>
            <person name="Podsiadlowski L."/>
            <person name="Donath A."/>
            <person name="Peters R."/>
            <person name="Mayer C."/>
            <person name="Rust J."/>
            <person name="Gunkel S."/>
            <person name="Lesny P."/>
            <person name="Martin S."/>
            <person name="Oeyen J.P."/>
            <person name="Petersen M."/>
            <person name="Panagiotis P."/>
            <person name="Wilbrandt J."/>
            <person name="Tanja T."/>
        </authorList>
    </citation>
    <scope>NUCLEOTIDE SEQUENCE</scope>
    <source>
        <strain evidence="2">GBR_01_08_01A</strain>
        <tissue evidence="2">Thorax + abdomen</tissue>
    </source>
</reference>
<dbReference type="SUPFAM" id="SSF52821">
    <property type="entry name" value="Rhodanese/Cell cycle control phosphatase"/>
    <property type="match status" value="1"/>
</dbReference>
<dbReference type="PANTHER" id="PTHR44086:SF10">
    <property type="entry name" value="THIOSULFATE SULFURTRANSFERASE_RHODANESE-LIKE DOMAIN-CONTAINING PROTEIN 3"/>
    <property type="match status" value="1"/>
</dbReference>
<dbReference type="SMART" id="SM00450">
    <property type="entry name" value="RHOD"/>
    <property type="match status" value="1"/>
</dbReference>
<dbReference type="EMBL" id="JAIFRP010004357">
    <property type="protein sequence ID" value="KAK2577117.1"/>
    <property type="molecule type" value="Genomic_DNA"/>
</dbReference>
<feature type="domain" description="Rhodanese" evidence="1">
    <location>
        <begin position="87"/>
        <end position="186"/>
    </location>
</feature>
<evidence type="ECO:0000259" key="1">
    <source>
        <dbReference type="PROSITE" id="PS50206"/>
    </source>
</evidence>
<reference evidence="2" key="2">
    <citation type="journal article" date="2023" name="Commun. Biol.">
        <title>Intrasexual cuticular hydrocarbon dimorphism in a wasp sheds light on hydrocarbon biosynthesis genes in Hymenoptera.</title>
        <authorList>
            <person name="Moris V.C."/>
            <person name="Podsiadlowski L."/>
            <person name="Martin S."/>
            <person name="Oeyen J.P."/>
            <person name="Donath A."/>
            <person name="Petersen M."/>
            <person name="Wilbrandt J."/>
            <person name="Misof B."/>
            <person name="Liedtke D."/>
            <person name="Thamm M."/>
            <person name="Scheiner R."/>
            <person name="Schmitt T."/>
            <person name="Niehuis O."/>
        </authorList>
    </citation>
    <scope>NUCLEOTIDE SEQUENCE</scope>
    <source>
        <strain evidence="2">GBR_01_08_01A</strain>
    </source>
</reference>
<dbReference type="Gene3D" id="3.40.250.10">
    <property type="entry name" value="Rhodanese-like domain"/>
    <property type="match status" value="1"/>
</dbReference>
<dbReference type="PANTHER" id="PTHR44086">
    <property type="entry name" value="THIOSULFATE SULFURTRANSFERASE RDL2, MITOCHONDRIAL-RELATED"/>
    <property type="match status" value="1"/>
</dbReference>